<dbReference type="EMBL" id="CP045915">
    <property type="protein sequence ID" value="QGH32767.1"/>
    <property type="molecule type" value="Genomic_DNA"/>
</dbReference>
<organism evidence="5 6">
    <name type="scientific">Gracilibacillus salitolerans</name>
    <dbReference type="NCBI Taxonomy" id="2663022"/>
    <lineage>
        <taxon>Bacteria</taxon>
        <taxon>Bacillati</taxon>
        <taxon>Bacillota</taxon>
        <taxon>Bacilli</taxon>
        <taxon>Bacillales</taxon>
        <taxon>Bacillaceae</taxon>
        <taxon>Gracilibacillus</taxon>
    </lineage>
</organism>
<proteinExistence type="inferred from homology"/>
<evidence type="ECO:0000256" key="2">
    <source>
        <dbReference type="ARBA" id="ARBA00024438"/>
    </source>
</evidence>
<keyword evidence="6" id="KW-1185">Reference proteome</keyword>
<dbReference type="InterPro" id="IPR027383">
    <property type="entry name" value="Znf_put"/>
</dbReference>
<evidence type="ECO:0000256" key="3">
    <source>
        <dbReference type="SAM" id="Phobius"/>
    </source>
</evidence>
<keyword evidence="3" id="KW-1133">Transmembrane helix</keyword>
<gene>
    <name evidence="5" type="ORF">GI584_01250</name>
</gene>
<comment type="similarity">
    <text evidence="1">Belongs to the zinc-associated anti-sigma factor (ZAS) superfamily. Anti-sigma-W factor family.</text>
</comment>
<evidence type="ECO:0000313" key="6">
    <source>
        <dbReference type="Proteomes" id="UP000339690"/>
    </source>
</evidence>
<dbReference type="Pfam" id="PF13490">
    <property type="entry name" value="zf-HC2"/>
    <property type="match status" value="1"/>
</dbReference>
<feature type="transmembrane region" description="Helical" evidence="3">
    <location>
        <begin position="86"/>
        <end position="108"/>
    </location>
</feature>
<keyword evidence="3" id="KW-0812">Transmembrane</keyword>
<sequence length="203" mass="23195">MKCNKEIVELMHQYLDGDITRNDEQRLRSHLQSCEACQKHFQELKRTVALVTANIELKPSTDFTSNVMAGLPKEKKRMTAKRWMKLHPMITAAAIFFIFMFSGILSAWNQEQQQLSYPKGQNLIVENDTVIVPKDVVIEDDLEIKNANVKVEGKVLGDVILINGEHLSASAGKIAGEIKEVDQIFNWMWYKLKDLVESVFSLD</sequence>
<dbReference type="InterPro" id="IPR041916">
    <property type="entry name" value="Anti_sigma_zinc_sf"/>
</dbReference>
<dbReference type="Gene3D" id="1.10.10.1320">
    <property type="entry name" value="Anti-sigma factor, zinc-finger domain"/>
    <property type="match status" value="1"/>
</dbReference>
<dbReference type="AlphaFoldDB" id="A0A5Q2TF05"/>
<evidence type="ECO:0000313" key="5">
    <source>
        <dbReference type="EMBL" id="QGH32767.1"/>
    </source>
</evidence>
<feature type="domain" description="Putative zinc-finger" evidence="4">
    <location>
        <begin position="3"/>
        <end position="38"/>
    </location>
</feature>
<name>A0A5Q2TF05_9BACI</name>
<dbReference type="RefSeq" id="WP_100362373.1">
    <property type="nucleotide sequence ID" value="NZ_CP045915.1"/>
</dbReference>
<keyword evidence="3" id="KW-0472">Membrane</keyword>
<evidence type="ECO:0000259" key="4">
    <source>
        <dbReference type="Pfam" id="PF13490"/>
    </source>
</evidence>
<dbReference type="Proteomes" id="UP000339690">
    <property type="component" value="Chromosome"/>
</dbReference>
<protein>
    <recommendedName>
        <fullName evidence="2">Anti-sigma-W factor RsiW</fullName>
    </recommendedName>
</protein>
<dbReference type="KEGG" id="grc:GI584_01250"/>
<reference evidence="5 6" key="1">
    <citation type="submission" date="2019-11" db="EMBL/GenBank/DDBJ databases">
        <title>Gracilibacillus salitolerans sp. nov., a moderate halophile isolated from a saline soil in northwest China.</title>
        <authorList>
            <person name="Gan L."/>
        </authorList>
    </citation>
    <scope>NUCLEOTIDE SEQUENCE [LARGE SCALE GENOMIC DNA]</scope>
    <source>
        <strain evidence="5 6">SCU50</strain>
    </source>
</reference>
<evidence type="ECO:0000256" key="1">
    <source>
        <dbReference type="ARBA" id="ARBA00024353"/>
    </source>
</evidence>
<accession>A0A5Q2TF05</accession>